<dbReference type="PATRIC" id="fig|595434.4.peg.2418"/>
<evidence type="ECO:0000256" key="2">
    <source>
        <dbReference type="SAM" id="Phobius"/>
    </source>
</evidence>
<protein>
    <submittedName>
        <fullName evidence="3">Signal peptide and transmembrane protein</fullName>
    </submittedName>
</protein>
<gene>
    <name evidence="3" type="ORF">RISK_002534</name>
</gene>
<feature type="compositionally biased region" description="Low complexity" evidence="1">
    <location>
        <begin position="124"/>
        <end position="148"/>
    </location>
</feature>
<dbReference type="Proteomes" id="UP000036367">
    <property type="component" value="Unassembled WGS sequence"/>
</dbReference>
<keyword evidence="4" id="KW-1185">Reference proteome</keyword>
<dbReference type="EMBL" id="LECT01000017">
    <property type="protein sequence ID" value="KLU05902.1"/>
    <property type="molecule type" value="Genomic_DNA"/>
</dbReference>
<keyword evidence="2" id="KW-0472">Membrane</keyword>
<name>A0A0J1BH95_RHOIS</name>
<reference evidence="3" key="1">
    <citation type="submission" date="2015-05" db="EMBL/GenBank/DDBJ databases">
        <title>Permanent draft genome of Rhodopirellula islandicus K833.</title>
        <authorList>
            <person name="Kizina J."/>
            <person name="Richter M."/>
            <person name="Glockner F.O."/>
            <person name="Harder J."/>
        </authorList>
    </citation>
    <scope>NUCLEOTIDE SEQUENCE [LARGE SCALE GENOMIC DNA]</scope>
    <source>
        <strain evidence="3">K833</strain>
    </source>
</reference>
<dbReference type="AlphaFoldDB" id="A0A0J1BH95"/>
<feature type="transmembrane region" description="Helical" evidence="2">
    <location>
        <begin position="64"/>
        <end position="86"/>
    </location>
</feature>
<proteinExistence type="predicted"/>
<feature type="compositionally biased region" description="Polar residues" evidence="1">
    <location>
        <begin position="179"/>
        <end position="197"/>
    </location>
</feature>
<feature type="region of interest" description="Disordered" evidence="1">
    <location>
        <begin position="120"/>
        <end position="241"/>
    </location>
</feature>
<keyword evidence="2 3" id="KW-0812">Transmembrane</keyword>
<evidence type="ECO:0000313" key="3">
    <source>
        <dbReference type="EMBL" id="KLU05902.1"/>
    </source>
</evidence>
<accession>A0A0J1BH95</accession>
<feature type="compositionally biased region" description="Low complexity" evidence="1">
    <location>
        <begin position="206"/>
        <end position="222"/>
    </location>
</feature>
<evidence type="ECO:0000313" key="4">
    <source>
        <dbReference type="Proteomes" id="UP000036367"/>
    </source>
</evidence>
<keyword evidence="2" id="KW-1133">Transmembrane helix</keyword>
<organism evidence="3 4">
    <name type="scientific">Rhodopirellula islandica</name>
    <dbReference type="NCBI Taxonomy" id="595434"/>
    <lineage>
        <taxon>Bacteria</taxon>
        <taxon>Pseudomonadati</taxon>
        <taxon>Planctomycetota</taxon>
        <taxon>Planctomycetia</taxon>
        <taxon>Pirellulales</taxon>
        <taxon>Pirellulaceae</taxon>
        <taxon>Rhodopirellula</taxon>
    </lineage>
</organism>
<feature type="compositionally biased region" description="Low complexity" evidence="1">
    <location>
        <begin position="156"/>
        <end position="165"/>
    </location>
</feature>
<sequence length="241" mass="26347">MSIQQGFAVAADCNDLERNQGSTGFSGWGMPIRLDELIFRRNSIFEMIERSEDRFVFSVFQGCVMRTILFLGLAIGGAFMAGWFTIERDGDKTRIEINKTEIRSDTRSAIDRGRDILDERQREQAAQQQGAQQPGGYPDQGGYYPGGASANPNAWPPQGGQPVQGAGYSAPNYGAPNYNVPNSNQVPGYNNYPTGQPNAGYGEQGAYNPNAYPQQNYNGQPQTGAQNGWDAASAPWATQNR</sequence>
<comment type="caution">
    <text evidence="3">The sequence shown here is derived from an EMBL/GenBank/DDBJ whole genome shotgun (WGS) entry which is preliminary data.</text>
</comment>
<evidence type="ECO:0000256" key="1">
    <source>
        <dbReference type="SAM" id="MobiDB-lite"/>
    </source>
</evidence>